<reference evidence="2 3" key="1">
    <citation type="submission" date="2020-08" db="EMBL/GenBank/DDBJ databases">
        <title>Genome Sequencing of Nocardia wallacei strain FMUON74 and assembly.</title>
        <authorList>
            <person name="Toyokawa M."/>
            <person name="Uesaka K."/>
        </authorList>
    </citation>
    <scope>NUCLEOTIDE SEQUENCE [LARGE SCALE GENOMIC DNA]</scope>
    <source>
        <strain evidence="2 3">FMUON74</strain>
    </source>
</reference>
<accession>A0A7G1KUC5</accession>
<sequence length="931" mass="101425">MPEIVVEYLALLRALFVPDEKPRVWPHVWRTVLRHRRRPLPPPIVCLVGANAADSTLLERTSAWLVRGNGRAAPRVLVTADPPRRGAATADLTALVGLLDRLRIGLAMDNSGAGPITFPRYRIAAWLVGREFAADVDVTAELEDRVPELLRVARGRPQGAVHDAADAAADKTPWPVQVLVRLWPALQLWLFVSGRAPGLSREARWFMGQRYLSPELSVSFLGFAGRLVQPNRRHEDPEQVAKLLVHAFLEDLRCAYRRRLLRPSSWRRTAYPVVLLQSAEPGSVAGEFLRAINDIRNDTGMFDPLAVVATMTVAPDDRPVGEIEQFFAEPPGRTGAPRGPLAQWRDAIGALRRRHADGAWYLALALPGALARADAPLPAGPGSLPPLPPFWTRRRQVVAMVAVVVLLVAAVPVARSLLPPQAPCESHAGTVIRAGECVGYSADDRLTFGSDPVLTDMQREVFRQNEIAEQRHVASPRRPLVSLIYFAGLTYSANSSEYYPRAQAEELAGLAMRQRQLNRAPQASAPLLRVVVANGGLNMRAAPWVVDNLLRPLVRADPRVLAAVGMDRSSEDTEQVIGRFGEMGVPVVPTTLSGDGLADASPLYLQPVPDNVQQARLVSDYVVGARFPDGSARAGQRRYDRVVIYYPDEPADLYVRSLVAALRKELGSRPIRVESHPWAHQSELSGMDPLCSDGVAESSTVHFFAGRNYDFVPFLESAVRGCGGADLPTVLGDDAVTRVIADPHGLEAVPIGLSVRYVTKGAPAVLGGRDCVAGAGRVGRPQASPAYSEFCALLAELSQDSERYRPAWPADRTGLAYEVAGMILDAARRNAGRLERVGAAETVPNRAAVAMEMRDEPYVGLTGTLRFDQDRVAHDATLGILRTDNIRDSGQQQRCVLLYGSAIDLESGDPRSNRCPDASRVDDEAWSAPAL</sequence>
<dbReference type="GeneID" id="80349760"/>
<evidence type="ECO:0000256" key="1">
    <source>
        <dbReference type="SAM" id="MobiDB-lite"/>
    </source>
</evidence>
<dbReference type="Gene3D" id="3.40.50.2300">
    <property type="match status" value="2"/>
</dbReference>
<feature type="compositionally biased region" description="Basic and acidic residues" evidence="1">
    <location>
        <begin position="908"/>
        <end position="923"/>
    </location>
</feature>
<dbReference type="InterPro" id="IPR028082">
    <property type="entry name" value="Peripla_BP_I"/>
</dbReference>
<protein>
    <recommendedName>
        <fullName evidence="4">Leucine-binding protein domain-containing protein</fullName>
    </recommendedName>
</protein>
<proteinExistence type="predicted"/>
<dbReference type="Proteomes" id="UP000516173">
    <property type="component" value="Chromosome"/>
</dbReference>
<organism evidence="2 3">
    <name type="scientific">Nocardia wallacei</name>
    <dbReference type="NCBI Taxonomy" id="480035"/>
    <lineage>
        <taxon>Bacteria</taxon>
        <taxon>Bacillati</taxon>
        <taxon>Actinomycetota</taxon>
        <taxon>Actinomycetes</taxon>
        <taxon>Mycobacteriales</taxon>
        <taxon>Nocardiaceae</taxon>
        <taxon>Nocardia</taxon>
    </lineage>
</organism>
<evidence type="ECO:0000313" key="2">
    <source>
        <dbReference type="EMBL" id="BCK57549.1"/>
    </source>
</evidence>
<name>A0A7G1KUC5_9NOCA</name>
<dbReference type="KEGG" id="nwl:NWFMUON74_53210"/>
<gene>
    <name evidence="2" type="ORF">NWFMUON74_53210</name>
</gene>
<dbReference type="SUPFAM" id="SSF53822">
    <property type="entry name" value="Periplasmic binding protein-like I"/>
    <property type="match status" value="1"/>
</dbReference>
<evidence type="ECO:0000313" key="3">
    <source>
        <dbReference type="Proteomes" id="UP000516173"/>
    </source>
</evidence>
<dbReference type="AlphaFoldDB" id="A0A7G1KUC5"/>
<evidence type="ECO:0008006" key="4">
    <source>
        <dbReference type="Google" id="ProtNLM"/>
    </source>
</evidence>
<feature type="region of interest" description="Disordered" evidence="1">
    <location>
        <begin position="908"/>
        <end position="931"/>
    </location>
</feature>
<dbReference type="EMBL" id="AP023396">
    <property type="protein sequence ID" value="BCK57549.1"/>
    <property type="molecule type" value="Genomic_DNA"/>
</dbReference>
<keyword evidence="3" id="KW-1185">Reference proteome</keyword>
<dbReference type="RefSeq" id="WP_187684440.1">
    <property type="nucleotide sequence ID" value="NZ_AP023396.1"/>
</dbReference>